<sequence>MLPPGSGGLRCFCYLIQQNFIKLRKSYAYRLHQSVKVTREIIERKENHDTIKAVVKAYQEQEKT</sequence>
<evidence type="ECO:0000313" key="2">
    <source>
        <dbReference type="Proteomes" id="UP000003959"/>
    </source>
</evidence>
<accession>F4XK78</accession>
<gene>
    <name evidence="1" type="ORF">LYNGBM3L_09730</name>
</gene>
<protein>
    <submittedName>
        <fullName evidence="1">Uncharacterized protein</fullName>
    </submittedName>
</protein>
<dbReference type="Proteomes" id="UP000003959">
    <property type="component" value="Unassembled WGS sequence"/>
</dbReference>
<dbReference type="HOGENOM" id="CLU_2862904_0_0_3"/>
<name>F4XK78_9CYAN</name>
<dbReference type="AlphaFoldDB" id="F4XK78"/>
<evidence type="ECO:0000313" key="1">
    <source>
        <dbReference type="EMBL" id="EGJ35037.1"/>
    </source>
</evidence>
<keyword evidence="2" id="KW-1185">Reference proteome</keyword>
<reference evidence="2" key="1">
    <citation type="journal article" date="2011" name="Proc. Natl. Acad. Sci. U.S.A.">
        <title>Genomic insights into the physiology and ecology of the marine filamentous cyanobacterium Lyngbya majuscula.</title>
        <authorList>
            <person name="Jones A.C."/>
            <person name="Monroe E.A."/>
            <person name="Podell S."/>
            <person name="Hess W.R."/>
            <person name="Klages S."/>
            <person name="Esquenazi E."/>
            <person name="Niessen S."/>
            <person name="Hoover H."/>
            <person name="Rothmann M."/>
            <person name="Lasken R.S."/>
            <person name="Yates J.R.III."/>
            <person name="Reinhardt R."/>
            <person name="Kube M."/>
            <person name="Burkart M.D."/>
            <person name="Allen E.E."/>
            <person name="Dorrestein P.C."/>
            <person name="Gerwick W.H."/>
            <person name="Gerwick L."/>
        </authorList>
    </citation>
    <scope>NUCLEOTIDE SEQUENCE [LARGE SCALE GENOMIC DNA]</scope>
    <source>
        <strain evidence="2">3L</strain>
    </source>
</reference>
<organism evidence="1 2">
    <name type="scientific">Moorena producens 3L</name>
    <dbReference type="NCBI Taxonomy" id="489825"/>
    <lineage>
        <taxon>Bacteria</taxon>
        <taxon>Bacillati</taxon>
        <taxon>Cyanobacteriota</taxon>
        <taxon>Cyanophyceae</taxon>
        <taxon>Coleofasciculales</taxon>
        <taxon>Coleofasciculaceae</taxon>
        <taxon>Moorena</taxon>
    </lineage>
</organism>
<proteinExistence type="predicted"/>
<dbReference type="EMBL" id="GL890825">
    <property type="protein sequence ID" value="EGJ35037.1"/>
    <property type="molecule type" value="Genomic_DNA"/>
</dbReference>